<dbReference type="InterPro" id="IPR050090">
    <property type="entry name" value="Tyrosine_recombinase_XerCD"/>
</dbReference>
<dbReference type="Pfam" id="PF00589">
    <property type="entry name" value="Phage_integrase"/>
    <property type="match status" value="1"/>
</dbReference>
<accession>A0ABY5E691</accession>
<evidence type="ECO:0000256" key="2">
    <source>
        <dbReference type="ARBA" id="ARBA00022908"/>
    </source>
</evidence>
<gene>
    <name evidence="8" type="ORF">NJU99_00710</name>
</gene>
<dbReference type="PANTHER" id="PTHR30349:SF64">
    <property type="entry name" value="PROPHAGE INTEGRASE INTD-RELATED"/>
    <property type="match status" value="1"/>
</dbReference>
<dbReference type="InterPro" id="IPR022000">
    <property type="entry name" value="Min27-like_integrase_DNA_bind"/>
</dbReference>
<sequence>MYKMTQPKLFNRGSKLWIRFTLDNQNIRKPLYLDDTKENRKLVKTEIIPQILLKVYSGKFFENESVKNIPTVDEYMKESFELHKGSRSNSTSLMYKRNYNKHIKDVLGHMRLDKVTSNHITYWQNNLRENLHLAKGSILRIRSCLNVMYEDAIENDIVQVNPVKKAKKLRETENPLVKRVKLKPFNLMEIQSILNVLKDSDKNLIATLFYTGMRAGECIGLKWEYIDFNKKTISVREQMVDGVQKEILKTARSQRTIPIIDILIPYLKHQYELTGKQNSYVFLTARTNKHYHSSGKIREQIWVKALKEANVPYRNLHQTRGTFISTLISNGEDINYVSKIAGHENVKVTLEKYSEYIPVKNLDFGKCFNG</sequence>
<dbReference type="PANTHER" id="PTHR30349">
    <property type="entry name" value="PHAGE INTEGRASE-RELATED"/>
    <property type="match status" value="1"/>
</dbReference>
<protein>
    <submittedName>
        <fullName evidence="8">Site-specific integrase</fullName>
    </submittedName>
</protein>
<dbReference type="CDD" id="cd01189">
    <property type="entry name" value="INT_ICEBs1_C_like"/>
    <property type="match status" value="1"/>
</dbReference>
<dbReference type="InterPro" id="IPR004107">
    <property type="entry name" value="Integrase_SAM-like_N"/>
</dbReference>
<keyword evidence="2" id="KW-0229">DNA integration</keyword>
<keyword evidence="4" id="KW-0233">DNA recombination</keyword>
<name>A0ABY5E691_9BACT</name>
<comment type="similarity">
    <text evidence="1">Belongs to the 'phage' integrase family.</text>
</comment>
<reference evidence="8" key="1">
    <citation type="submission" date="2022-07" db="EMBL/GenBank/DDBJ databases">
        <title>Arcobacter roscoffensis sp. nov., a marine bacterium isolated from coastal seawater collected from Roscoff, France.</title>
        <authorList>
            <person name="Pascual J."/>
            <person name="Lepeaux C."/>
            <person name="Methner A."/>
            <person name="Overmann J."/>
        </authorList>
    </citation>
    <scope>NUCLEOTIDE SEQUENCE</scope>
    <source>
        <strain evidence="8">ARW1-2F2</strain>
    </source>
</reference>
<evidence type="ECO:0000259" key="7">
    <source>
        <dbReference type="PROSITE" id="PS51900"/>
    </source>
</evidence>
<evidence type="ECO:0000256" key="4">
    <source>
        <dbReference type="ARBA" id="ARBA00023172"/>
    </source>
</evidence>
<dbReference type="PROSITE" id="PS51898">
    <property type="entry name" value="TYR_RECOMBINASE"/>
    <property type="match status" value="1"/>
</dbReference>
<evidence type="ECO:0000259" key="6">
    <source>
        <dbReference type="PROSITE" id="PS51898"/>
    </source>
</evidence>
<organism evidence="8 9">
    <name type="scientific">Arcobacter roscoffensis</name>
    <dbReference type="NCBI Taxonomy" id="2961520"/>
    <lineage>
        <taxon>Bacteria</taxon>
        <taxon>Pseudomonadati</taxon>
        <taxon>Campylobacterota</taxon>
        <taxon>Epsilonproteobacteria</taxon>
        <taxon>Campylobacterales</taxon>
        <taxon>Arcobacteraceae</taxon>
        <taxon>Arcobacter</taxon>
    </lineage>
</organism>
<proteinExistence type="inferred from homology"/>
<dbReference type="Gene3D" id="1.10.150.130">
    <property type="match status" value="1"/>
</dbReference>
<keyword evidence="3 5" id="KW-0238">DNA-binding</keyword>
<dbReference type="Pfam" id="PF12167">
    <property type="entry name" value="Arm-DNA-bind_2"/>
    <property type="match status" value="1"/>
</dbReference>
<dbReference type="Proteomes" id="UP001060012">
    <property type="component" value="Chromosome"/>
</dbReference>
<evidence type="ECO:0000256" key="3">
    <source>
        <dbReference type="ARBA" id="ARBA00023125"/>
    </source>
</evidence>
<evidence type="ECO:0000313" key="9">
    <source>
        <dbReference type="Proteomes" id="UP001060012"/>
    </source>
</evidence>
<evidence type="ECO:0000256" key="5">
    <source>
        <dbReference type="PROSITE-ProRule" id="PRU01248"/>
    </source>
</evidence>
<dbReference type="PROSITE" id="PS51900">
    <property type="entry name" value="CB"/>
    <property type="match status" value="1"/>
</dbReference>
<dbReference type="Gene3D" id="1.10.443.10">
    <property type="entry name" value="Intergrase catalytic core"/>
    <property type="match status" value="1"/>
</dbReference>
<feature type="domain" description="Core-binding (CB)" evidence="7">
    <location>
        <begin position="70"/>
        <end position="153"/>
    </location>
</feature>
<feature type="domain" description="Tyr recombinase" evidence="6">
    <location>
        <begin position="180"/>
        <end position="366"/>
    </location>
</feature>
<evidence type="ECO:0000313" key="8">
    <source>
        <dbReference type="EMBL" id="UTJ06643.1"/>
    </source>
</evidence>
<dbReference type="InterPro" id="IPR013762">
    <property type="entry name" value="Integrase-like_cat_sf"/>
</dbReference>
<dbReference type="InterPro" id="IPR044068">
    <property type="entry name" value="CB"/>
</dbReference>
<evidence type="ECO:0000256" key="1">
    <source>
        <dbReference type="ARBA" id="ARBA00008857"/>
    </source>
</evidence>
<dbReference type="InterPro" id="IPR010998">
    <property type="entry name" value="Integrase_recombinase_N"/>
</dbReference>
<dbReference type="SUPFAM" id="SSF56349">
    <property type="entry name" value="DNA breaking-rejoining enzymes"/>
    <property type="match status" value="1"/>
</dbReference>
<keyword evidence="9" id="KW-1185">Reference proteome</keyword>
<dbReference type="Pfam" id="PF14659">
    <property type="entry name" value="Phage_int_SAM_3"/>
    <property type="match status" value="1"/>
</dbReference>
<dbReference type="InterPro" id="IPR011010">
    <property type="entry name" value="DNA_brk_join_enz"/>
</dbReference>
<dbReference type="EMBL" id="CP100595">
    <property type="protein sequence ID" value="UTJ06643.1"/>
    <property type="molecule type" value="Genomic_DNA"/>
</dbReference>
<dbReference type="RefSeq" id="WP_254576822.1">
    <property type="nucleotide sequence ID" value="NZ_CP100595.1"/>
</dbReference>
<dbReference type="InterPro" id="IPR002104">
    <property type="entry name" value="Integrase_catalytic"/>
</dbReference>